<protein>
    <submittedName>
        <fullName evidence="2">Uncharacterized protein</fullName>
    </submittedName>
</protein>
<evidence type="ECO:0000256" key="1">
    <source>
        <dbReference type="SAM" id="MobiDB-lite"/>
    </source>
</evidence>
<reference evidence="2 3" key="1">
    <citation type="submission" date="2023-03" db="EMBL/GenBank/DDBJ databases">
        <title>High-quality genome of Scylla paramamosain provides insights in environmental adaptation.</title>
        <authorList>
            <person name="Zhang L."/>
        </authorList>
    </citation>
    <scope>NUCLEOTIDE SEQUENCE [LARGE SCALE GENOMIC DNA]</scope>
    <source>
        <strain evidence="2">LZ_2023a</strain>
        <tissue evidence="2">Muscle</tissue>
    </source>
</reference>
<dbReference type="EMBL" id="JARAKH010000039">
    <property type="protein sequence ID" value="KAK8381784.1"/>
    <property type="molecule type" value="Genomic_DNA"/>
</dbReference>
<accession>A0AAW0T2C4</accession>
<comment type="caution">
    <text evidence="2">The sequence shown here is derived from an EMBL/GenBank/DDBJ whole genome shotgun (WGS) entry which is preliminary data.</text>
</comment>
<name>A0AAW0T2C4_SCYPA</name>
<evidence type="ECO:0000313" key="3">
    <source>
        <dbReference type="Proteomes" id="UP001487740"/>
    </source>
</evidence>
<evidence type="ECO:0000313" key="2">
    <source>
        <dbReference type="EMBL" id="KAK8381784.1"/>
    </source>
</evidence>
<proteinExistence type="predicted"/>
<feature type="region of interest" description="Disordered" evidence="1">
    <location>
        <begin position="260"/>
        <end position="293"/>
    </location>
</feature>
<keyword evidence="3" id="KW-1185">Reference proteome</keyword>
<feature type="compositionally biased region" description="Polar residues" evidence="1">
    <location>
        <begin position="272"/>
        <end position="293"/>
    </location>
</feature>
<sequence>MWTRSLRLVSGSHNLKREAALTCRLGNRRLNFARMRPDRTLPAGPLLLQFSTYSPLYGCRQQTKGGSGRHTSQAIRAAGHAAAMALQRAATLPISVTVIGDVKYFWFWSASTLTPRAAVPSQATPDAQSWRRALRDPSTKHIPISVGLASTAAAPHEHAQWQHRTHSIAGSQMAVASPGPQVRHAVALSLPSRPQWRSDTPWSPILLDSLCQYWCHRSVRLLAFLLDRPESDRVKAALHPSICLRGCQGALMGAYQGPQGGGAAPTLHMTGTAKSPQTAMNSSVITATNLTSS</sequence>
<dbReference type="Proteomes" id="UP001487740">
    <property type="component" value="Unassembled WGS sequence"/>
</dbReference>
<organism evidence="2 3">
    <name type="scientific">Scylla paramamosain</name>
    <name type="common">Mud crab</name>
    <dbReference type="NCBI Taxonomy" id="85552"/>
    <lineage>
        <taxon>Eukaryota</taxon>
        <taxon>Metazoa</taxon>
        <taxon>Ecdysozoa</taxon>
        <taxon>Arthropoda</taxon>
        <taxon>Crustacea</taxon>
        <taxon>Multicrustacea</taxon>
        <taxon>Malacostraca</taxon>
        <taxon>Eumalacostraca</taxon>
        <taxon>Eucarida</taxon>
        <taxon>Decapoda</taxon>
        <taxon>Pleocyemata</taxon>
        <taxon>Brachyura</taxon>
        <taxon>Eubrachyura</taxon>
        <taxon>Portunoidea</taxon>
        <taxon>Portunidae</taxon>
        <taxon>Portuninae</taxon>
        <taxon>Scylla</taxon>
    </lineage>
</organism>
<dbReference type="AlphaFoldDB" id="A0AAW0T2C4"/>
<gene>
    <name evidence="2" type="ORF">O3P69_015067</name>
</gene>